<evidence type="ECO:0000256" key="1">
    <source>
        <dbReference type="SAM" id="MobiDB-lite"/>
    </source>
</evidence>
<evidence type="ECO:0000256" key="2">
    <source>
        <dbReference type="SAM" id="Phobius"/>
    </source>
</evidence>
<comment type="caution">
    <text evidence="4">The sequence shown here is derived from an EMBL/GenBank/DDBJ whole genome shotgun (WGS) entry which is preliminary data.</text>
</comment>
<dbReference type="EMBL" id="SPKJ01000008">
    <property type="protein sequence ID" value="MYZ47017.1"/>
    <property type="molecule type" value="Genomic_DNA"/>
</dbReference>
<organism evidence="4 5">
    <name type="scientific">Propylenella binzhouense</name>
    <dbReference type="NCBI Taxonomy" id="2555902"/>
    <lineage>
        <taxon>Bacteria</taxon>
        <taxon>Pseudomonadati</taxon>
        <taxon>Pseudomonadota</taxon>
        <taxon>Alphaproteobacteria</taxon>
        <taxon>Hyphomicrobiales</taxon>
        <taxon>Propylenellaceae</taxon>
        <taxon>Propylenella</taxon>
    </lineage>
</organism>
<name>A0A964WSI9_9HYPH</name>
<keyword evidence="5" id="KW-1185">Reference proteome</keyword>
<dbReference type="InterPro" id="IPR007379">
    <property type="entry name" value="Tim44-like_dom"/>
</dbReference>
<dbReference type="PANTHER" id="PTHR41542:SF1">
    <property type="entry name" value="BLL5807 PROTEIN"/>
    <property type="match status" value="1"/>
</dbReference>
<evidence type="ECO:0000313" key="5">
    <source>
        <dbReference type="Proteomes" id="UP000773614"/>
    </source>
</evidence>
<dbReference type="SUPFAM" id="SSF54427">
    <property type="entry name" value="NTF2-like"/>
    <property type="match status" value="1"/>
</dbReference>
<evidence type="ECO:0000259" key="3">
    <source>
        <dbReference type="SMART" id="SM00978"/>
    </source>
</evidence>
<keyword evidence="2" id="KW-0812">Transmembrane</keyword>
<sequence length="264" mass="28522">PRTTQPIQRSTTEPGTAQRPSAAGTAGATASTGMFGRGLAGGLLGGLIGAGLLGMLFGHGFFGGLGGLGSMFGLLIQLALVFFLVRWAMRWWQRRNEPAYAGGAPMSRDAGRDPGKAPLRRFEIGGSGSSSDGKLEIGQADLEQFERLLGEIQTAYGREDREALRRRTTPEMFVYLGEELDDNEARGLVNRVSNVKLLQGDLSEAWREPEADYATVAMRFSLEDVTEERAGGRVVETGPGEATEVWTFRRKPGADWKLSAIQQA</sequence>
<dbReference type="PANTHER" id="PTHR41542">
    <property type="entry name" value="BLL5807 PROTEIN"/>
    <property type="match status" value="1"/>
</dbReference>
<dbReference type="InterPro" id="IPR032710">
    <property type="entry name" value="NTF2-like_dom_sf"/>
</dbReference>
<feature type="region of interest" description="Disordered" evidence="1">
    <location>
        <begin position="1"/>
        <end position="29"/>
    </location>
</feature>
<gene>
    <name evidence="4" type="ORF">E4O86_04735</name>
</gene>
<keyword evidence="2" id="KW-1133">Transmembrane helix</keyword>
<dbReference type="Pfam" id="PF04280">
    <property type="entry name" value="Tim44"/>
    <property type="match status" value="1"/>
</dbReference>
<feature type="region of interest" description="Disordered" evidence="1">
    <location>
        <begin position="102"/>
        <end position="134"/>
    </location>
</feature>
<reference evidence="4" key="1">
    <citation type="submission" date="2019-03" db="EMBL/GenBank/DDBJ databases">
        <title>Afifella sp. nov., isolated from activated sludge.</title>
        <authorList>
            <person name="Li Q."/>
            <person name="Liu Y."/>
        </authorList>
    </citation>
    <scope>NUCLEOTIDE SEQUENCE</scope>
    <source>
        <strain evidence="4">L72</strain>
    </source>
</reference>
<feature type="domain" description="Tim44-like" evidence="3">
    <location>
        <begin position="107"/>
        <end position="263"/>
    </location>
</feature>
<protein>
    <recommendedName>
        <fullName evidence="3">Tim44-like domain-containing protein</fullName>
    </recommendedName>
</protein>
<feature type="transmembrane region" description="Helical" evidence="2">
    <location>
        <begin position="39"/>
        <end position="62"/>
    </location>
</feature>
<feature type="compositionally biased region" description="Polar residues" evidence="1">
    <location>
        <begin position="1"/>
        <end position="19"/>
    </location>
</feature>
<proteinExistence type="predicted"/>
<dbReference type="SMART" id="SM00978">
    <property type="entry name" value="Tim44"/>
    <property type="match status" value="1"/>
</dbReference>
<dbReference type="AlphaFoldDB" id="A0A964WSI9"/>
<keyword evidence="2" id="KW-0472">Membrane</keyword>
<dbReference type="Gene3D" id="3.10.450.240">
    <property type="match status" value="1"/>
</dbReference>
<accession>A0A964WSI9</accession>
<dbReference type="Proteomes" id="UP000773614">
    <property type="component" value="Unassembled WGS sequence"/>
</dbReference>
<evidence type="ECO:0000313" key="4">
    <source>
        <dbReference type="EMBL" id="MYZ47017.1"/>
    </source>
</evidence>
<feature type="transmembrane region" description="Helical" evidence="2">
    <location>
        <begin position="68"/>
        <end position="85"/>
    </location>
</feature>
<feature type="non-terminal residue" evidence="4">
    <location>
        <position position="1"/>
    </location>
</feature>
<dbReference type="OrthoDB" id="9780873at2"/>
<dbReference type="RefSeq" id="WP_161139358.1">
    <property type="nucleotide sequence ID" value="NZ_SPKJ01000008.1"/>
</dbReference>
<feature type="compositionally biased region" description="Basic and acidic residues" evidence="1">
    <location>
        <begin position="109"/>
        <end position="123"/>
    </location>
</feature>